<dbReference type="AlphaFoldDB" id="A0A6J4PM37"/>
<gene>
    <name evidence="3" type="ORF">AVDCRST_MAG75-3238</name>
</gene>
<feature type="compositionally biased region" description="Basic and acidic residues" evidence="1">
    <location>
        <begin position="82"/>
        <end position="91"/>
    </location>
</feature>
<feature type="region of interest" description="Disordered" evidence="1">
    <location>
        <begin position="41"/>
        <end position="99"/>
    </location>
</feature>
<evidence type="ECO:0000256" key="2">
    <source>
        <dbReference type="SAM" id="Phobius"/>
    </source>
</evidence>
<organism evidence="3">
    <name type="scientific">uncultured Propionibacteriaceae bacterium</name>
    <dbReference type="NCBI Taxonomy" id="257457"/>
    <lineage>
        <taxon>Bacteria</taxon>
        <taxon>Bacillati</taxon>
        <taxon>Actinomycetota</taxon>
        <taxon>Actinomycetes</taxon>
        <taxon>Propionibacteriales</taxon>
        <taxon>Propionibacteriaceae</taxon>
        <taxon>environmental samples</taxon>
    </lineage>
</organism>
<protein>
    <submittedName>
        <fullName evidence="3">Uncharacterized protein</fullName>
    </submittedName>
</protein>
<dbReference type="EMBL" id="CADCUO010000236">
    <property type="protein sequence ID" value="CAA9417890.1"/>
    <property type="molecule type" value="Genomic_DNA"/>
</dbReference>
<name>A0A6J4PM37_9ACTN</name>
<keyword evidence="2" id="KW-0812">Transmembrane</keyword>
<evidence type="ECO:0000313" key="3">
    <source>
        <dbReference type="EMBL" id="CAA9417890.1"/>
    </source>
</evidence>
<keyword evidence="2" id="KW-1133">Transmembrane helix</keyword>
<reference evidence="3" key="1">
    <citation type="submission" date="2020-02" db="EMBL/GenBank/DDBJ databases">
        <authorList>
            <person name="Meier V. D."/>
        </authorList>
    </citation>
    <scope>NUCLEOTIDE SEQUENCE</scope>
    <source>
        <strain evidence="3">AVDCRST_MAG75</strain>
    </source>
</reference>
<sequence>MTLLEIDPNVVKPGWTPLIITLLLAGAMVLLSRSMRRQFGKINVPDERSGVATPGSGVASPGPAESPDVPFPHTSDNPSDGDAGRRVDPRRPNGSGPQV</sequence>
<accession>A0A6J4PM37</accession>
<feature type="transmembrane region" description="Helical" evidence="2">
    <location>
        <begin position="14"/>
        <end position="31"/>
    </location>
</feature>
<evidence type="ECO:0000256" key="1">
    <source>
        <dbReference type="SAM" id="MobiDB-lite"/>
    </source>
</evidence>
<keyword evidence="2" id="KW-0472">Membrane</keyword>
<proteinExistence type="predicted"/>